<dbReference type="AlphaFoldDB" id="A0A645IFR1"/>
<comment type="caution">
    <text evidence="2">The sequence shown here is derived from an EMBL/GenBank/DDBJ whole genome shotgun (WGS) entry which is preliminary data.</text>
</comment>
<dbReference type="SUPFAM" id="SSF55816">
    <property type="entry name" value="5'-nucleotidase (syn. UDP-sugar hydrolase), C-terminal domain"/>
    <property type="match status" value="1"/>
</dbReference>
<dbReference type="EMBL" id="VSSQ01113368">
    <property type="protein sequence ID" value="MPN49796.1"/>
    <property type="molecule type" value="Genomic_DNA"/>
</dbReference>
<dbReference type="InterPro" id="IPR008334">
    <property type="entry name" value="5'-Nucleotdase_C"/>
</dbReference>
<evidence type="ECO:0000313" key="2">
    <source>
        <dbReference type="EMBL" id="MPN49796.1"/>
    </source>
</evidence>
<sequence length="113" mass="12313">MSGKEVIDYLTAVAQMKPDSGAYPQFANVSFVAKDGKLNDLKIKGEPVDPAKTYRMATLSFNATGGDGYPRIDNKPGYVNTGFIDAEVLKEYVQKNSPLDASAYEPKGDVSWQ</sequence>
<dbReference type="Gene3D" id="3.90.780.10">
    <property type="entry name" value="5'-Nucleotidase, C-terminal domain"/>
    <property type="match status" value="1"/>
</dbReference>
<accession>A0A645IFR1</accession>
<dbReference type="GO" id="GO:0030288">
    <property type="term" value="C:outer membrane-bounded periplasmic space"/>
    <property type="evidence" value="ECO:0007669"/>
    <property type="project" value="TreeGrafter"/>
</dbReference>
<dbReference type="PANTHER" id="PTHR11575">
    <property type="entry name" value="5'-NUCLEOTIDASE-RELATED"/>
    <property type="match status" value="1"/>
</dbReference>
<dbReference type="PANTHER" id="PTHR11575:SF46">
    <property type="entry name" value="PROTEIN USHA"/>
    <property type="match status" value="1"/>
</dbReference>
<gene>
    <name evidence="2" type="primary">ushA</name>
    <name evidence="2" type="ORF">SDC9_197418</name>
</gene>
<feature type="domain" description="5'-Nucleotidase C-terminal" evidence="1">
    <location>
        <begin position="1"/>
        <end position="70"/>
    </location>
</feature>
<dbReference type="InterPro" id="IPR006179">
    <property type="entry name" value="5_nucleotidase/apyrase"/>
</dbReference>
<reference evidence="2" key="1">
    <citation type="submission" date="2019-08" db="EMBL/GenBank/DDBJ databases">
        <authorList>
            <person name="Kucharzyk K."/>
            <person name="Murdoch R.W."/>
            <person name="Higgins S."/>
            <person name="Loffler F."/>
        </authorList>
    </citation>
    <scope>NUCLEOTIDE SEQUENCE</scope>
</reference>
<dbReference type="GO" id="GO:0008768">
    <property type="term" value="F:UDP-sugar diphosphatase activity"/>
    <property type="evidence" value="ECO:0007669"/>
    <property type="project" value="TreeGrafter"/>
</dbReference>
<dbReference type="Pfam" id="PF02872">
    <property type="entry name" value="5_nucleotid_C"/>
    <property type="match status" value="1"/>
</dbReference>
<proteinExistence type="predicted"/>
<dbReference type="InterPro" id="IPR036907">
    <property type="entry name" value="5'-Nucleotdase_C_sf"/>
</dbReference>
<protein>
    <submittedName>
        <fullName evidence="2">Protein UshA</fullName>
    </submittedName>
</protein>
<dbReference type="GO" id="GO:0008253">
    <property type="term" value="F:5'-nucleotidase activity"/>
    <property type="evidence" value="ECO:0007669"/>
    <property type="project" value="TreeGrafter"/>
</dbReference>
<dbReference type="GO" id="GO:0009166">
    <property type="term" value="P:nucleotide catabolic process"/>
    <property type="evidence" value="ECO:0007669"/>
    <property type="project" value="InterPro"/>
</dbReference>
<organism evidence="2">
    <name type="scientific">bioreactor metagenome</name>
    <dbReference type="NCBI Taxonomy" id="1076179"/>
    <lineage>
        <taxon>unclassified sequences</taxon>
        <taxon>metagenomes</taxon>
        <taxon>ecological metagenomes</taxon>
    </lineage>
</organism>
<name>A0A645IFR1_9ZZZZ</name>
<evidence type="ECO:0000259" key="1">
    <source>
        <dbReference type="Pfam" id="PF02872"/>
    </source>
</evidence>